<keyword evidence="2" id="KW-1185">Reference proteome</keyword>
<evidence type="ECO:0000313" key="1">
    <source>
        <dbReference type="EMBL" id="KAJ8307820.1"/>
    </source>
</evidence>
<evidence type="ECO:0008006" key="3">
    <source>
        <dbReference type="Google" id="ProtNLM"/>
    </source>
</evidence>
<reference evidence="1 2" key="1">
    <citation type="submission" date="2022-12" db="EMBL/GenBank/DDBJ databases">
        <title>Chromosome-level genome of Tegillarca granosa.</title>
        <authorList>
            <person name="Kim J."/>
        </authorList>
    </citation>
    <scope>NUCLEOTIDE SEQUENCE [LARGE SCALE GENOMIC DNA]</scope>
    <source>
        <strain evidence="1">Teg-2019</strain>
        <tissue evidence="1">Adductor muscle</tissue>
    </source>
</reference>
<dbReference type="EMBL" id="JARBDR010000708">
    <property type="protein sequence ID" value="KAJ8307820.1"/>
    <property type="molecule type" value="Genomic_DNA"/>
</dbReference>
<evidence type="ECO:0000313" key="2">
    <source>
        <dbReference type="Proteomes" id="UP001217089"/>
    </source>
</evidence>
<proteinExistence type="predicted"/>
<dbReference type="Proteomes" id="UP001217089">
    <property type="component" value="Unassembled WGS sequence"/>
</dbReference>
<accession>A0ABQ9ERN3</accession>
<gene>
    <name evidence="1" type="ORF">KUTeg_014603</name>
</gene>
<organism evidence="1 2">
    <name type="scientific">Tegillarca granosa</name>
    <name type="common">Malaysian cockle</name>
    <name type="synonym">Anadara granosa</name>
    <dbReference type="NCBI Taxonomy" id="220873"/>
    <lineage>
        <taxon>Eukaryota</taxon>
        <taxon>Metazoa</taxon>
        <taxon>Spiralia</taxon>
        <taxon>Lophotrochozoa</taxon>
        <taxon>Mollusca</taxon>
        <taxon>Bivalvia</taxon>
        <taxon>Autobranchia</taxon>
        <taxon>Pteriomorphia</taxon>
        <taxon>Arcoida</taxon>
        <taxon>Arcoidea</taxon>
        <taxon>Arcidae</taxon>
        <taxon>Tegillarca</taxon>
    </lineage>
</organism>
<protein>
    <recommendedName>
        <fullName evidence="3">RNase H type-1 domain-containing protein</fullName>
    </recommendedName>
</protein>
<sequence length="221" mass="26156">MTNFTSSYGKKDEFRRRLNPWRGEKHLQINLATDASGYKWGVLVMDKSRLCFGDVFDSNDARPIHLKEAVAIINTIQLLFDDLKNYRVDAFVDNEALKCNIDLKVQYIATKDNPADKISHSLSLQECQLSEDKWNLIQSKSAFHLWHPDRNHFEKGSIGVFMPRWKAEETHKKTHEEVASISKRPFPEQMNWFEEKRRYNMLHLDDDECKLMRERKPKNNR</sequence>
<comment type="caution">
    <text evidence="1">The sequence shown here is derived from an EMBL/GenBank/DDBJ whole genome shotgun (WGS) entry which is preliminary data.</text>
</comment>
<name>A0ABQ9ERN3_TEGGR</name>